<organism evidence="10 11">
    <name type="scientific">Klebsormidium nitens</name>
    <name type="common">Green alga</name>
    <name type="synonym">Ulothrix nitens</name>
    <dbReference type="NCBI Taxonomy" id="105231"/>
    <lineage>
        <taxon>Eukaryota</taxon>
        <taxon>Viridiplantae</taxon>
        <taxon>Streptophyta</taxon>
        <taxon>Klebsormidiophyceae</taxon>
        <taxon>Klebsormidiales</taxon>
        <taxon>Klebsormidiaceae</taxon>
        <taxon>Klebsormidium</taxon>
    </lineage>
</organism>
<dbReference type="InterPro" id="IPR018247">
    <property type="entry name" value="EF_Hand_1_Ca_BS"/>
</dbReference>
<keyword evidence="3 7" id="KW-0547">Nucleotide-binding</keyword>
<sequence length="559" mass="63548">MGNCLSPGHTGARNRGLKKTASVDSDDIDVFGSSLGKRPSPIKKPVAAPVMMKKSSSKENILGYQTVPVESKYELGRELGRGQFGITRVAKSKVDGLEYAVKCLPKKYMTKQNDIDSVNREIEILRHLTGHKNIVRYIEAFEDKENVHLVMELCAGGMLFDRITKRGYYSEYEAAGIMRTMVEIVQYMHERGVIHRDLKPENFLLSDDSDNAELKTIDFGLSIFFKPGQVFNELVGSAYYVAPEVLKHRYGPECDIWSAGVILYILLCGMPPFWHYSEKGIMEAVLKGEVDLMSDPWPQISEPAKDLVKKMLTMDPKRRITAKEILEHEWIKVDGSASHRLTCCSIQVRVKNFLKMHRLKQMAMHQIAIQLPKEMQEASKECFAKFETDQDDCIDYERFFEGLRKARAGKGFPEPTEEEVRATLAAADMDGDGRMDYLEFLAVTMHKNDKTEKEEWLRGAFARFDKEHKGYLTKDDVKLHCRLSDEQVAEIFEEVDQNQDGNIDYEEFVDMMKQGNGVDEILTFSDKEAVAPIRSLLGLSPSVIPRSSMEIPRPIEVAA</sequence>
<dbReference type="GO" id="GO:0035556">
    <property type="term" value="P:intracellular signal transduction"/>
    <property type="evidence" value="ECO:0000318"/>
    <property type="project" value="GO_Central"/>
</dbReference>
<keyword evidence="4 10" id="KW-0418">Kinase</keyword>
<dbReference type="InterPro" id="IPR008271">
    <property type="entry name" value="Ser/Thr_kinase_AS"/>
</dbReference>
<evidence type="ECO:0000313" key="11">
    <source>
        <dbReference type="Proteomes" id="UP000054558"/>
    </source>
</evidence>
<keyword evidence="1" id="KW-0723">Serine/threonine-protein kinase</keyword>
<dbReference type="InterPro" id="IPR002048">
    <property type="entry name" value="EF_hand_dom"/>
</dbReference>
<accession>A0A1Y1HMQ2</accession>
<keyword evidence="11" id="KW-1185">Reference proteome</keyword>
<dbReference type="GO" id="GO:0005524">
    <property type="term" value="F:ATP binding"/>
    <property type="evidence" value="ECO:0007669"/>
    <property type="project" value="UniProtKB-UniRule"/>
</dbReference>
<evidence type="ECO:0000256" key="1">
    <source>
        <dbReference type="ARBA" id="ARBA00022527"/>
    </source>
</evidence>
<evidence type="ECO:0000256" key="2">
    <source>
        <dbReference type="ARBA" id="ARBA00022679"/>
    </source>
</evidence>
<protein>
    <submittedName>
        <fullName evidence="10">Calcium-dependent protein kinase</fullName>
    </submittedName>
</protein>
<dbReference type="GO" id="GO:0009931">
    <property type="term" value="F:calcium-dependent protein serine/threonine kinase activity"/>
    <property type="evidence" value="ECO:0000318"/>
    <property type="project" value="GO_Central"/>
</dbReference>
<dbReference type="InterPro" id="IPR017441">
    <property type="entry name" value="Protein_kinase_ATP_BS"/>
</dbReference>
<dbReference type="Proteomes" id="UP000054558">
    <property type="component" value="Unassembled WGS sequence"/>
</dbReference>
<dbReference type="SUPFAM" id="SSF56112">
    <property type="entry name" value="Protein kinase-like (PK-like)"/>
    <property type="match status" value="1"/>
</dbReference>
<dbReference type="GO" id="GO:0004683">
    <property type="term" value="F:calcium/calmodulin-dependent protein kinase activity"/>
    <property type="evidence" value="ECO:0000318"/>
    <property type="project" value="GO_Central"/>
</dbReference>
<dbReference type="SMART" id="SM00054">
    <property type="entry name" value="EFh"/>
    <property type="match status" value="4"/>
</dbReference>
<dbReference type="Pfam" id="PF00069">
    <property type="entry name" value="Pkinase"/>
    <property type="match status" value="1"/>
</dbReference>
<dbReference type="STRING" id="105231.A0A1Y1HMQ2"/>
<dbReference type="PROSITE" id="PS00108">
    <property type="entry name" value="PROTEIN_KINASE_ST"/>
    <property type="match status" value="1"/>
</dbReference>
<evidence type="ECO:0000256" key="6">
    <source>
        <dbReference type="ARBA" id="ARBA00022840"/>
    </source>
</evidence>
<dbReference type="PROSITE" id="PS50222">
    <property type="entry name" value="EF_HAND_2"/>
    <property type="match status" value="2"/>
</dbReference>
<keyword evidence="6 7" id="KW-0067">ATP-binding</keyword>
<evidence type="ECO:0000256" key="3">
    <source>
        <dbReference type="ARBA" id="ARBA00022741"/>
    </source>
</evidence>
<dbReference type="FunFam" id="3.30.200.20:FF:000042">
    <property type="entry name" value="Aurora kinase A"/>
    <property type="match status" value="1"/>
</dbReference>
<dbReference type="PROSITE" id="PS00107">
    <property type="entry name" value="PROTEIN_KINASE_ATP"/>
    <property type="match status" value="1"/>
</dbReference>
<dbReference type="InterPro" id="IPR011009">
    <property type="entry name" value="Kinase-like_dom_sf"/>
</dbReference>
<evidence type="ECO:0000313" key="10">
    <source>
        <dbReference type="EMBL" id="GAQ78469.1"/>
    </source>
</evidence>
<evidence type="ECO:0000256" key="4">
    <source>
        <dbReference type="ARBA" id="ARBA00022777"/>
    </source>
</evidence>
<dbReference type="PANTHER" id="PTHR24349">
    <property type="entry name" value="SERINE/THREONINE-PROTEIN KINASE"/>
    <property type="match status" value="1"/>
</dbReference>
<dbReference type="OMA" id="TCVAYQL"/>
<dbReference type="InterPro" id="IPR011992">
    <property type="entry name" value="EF-hand-dom_pair"/>
</dbReference>
<dbReference type="InterPro" id="IPR050205">
    <property type="entry name" value="CDPK_Ser/Thr_kinases"/>
</dbReference>
<evidence type="ECO:0000259" key="8">
    <source>
        <dbReference type="PROSITE" id="PS50011"/>
    </source>
</evidence>
<dbReference type="SUPFAM" id="SSF47473">
    <property type="entry name" value="EF-hand"/>
    <property type="match status" value="1"/>
</dbReference>
<dbReference type="Gene3D" id="1.10.238.10">
    <property type="entry name" value="EF-hand"/>
    <property type="match status" value="1"/>
</dbReference>
<dbReference type="FunFam" id="1.10.510.10:FF:000178">
    <property type="entry name" value="Calcium-dependent protein kinase 5"/>
    <property type="match status" value="1"/>
</dbReference>
<evidence type="ECO:0000256" key="5">
    <source>
        <dbReference type="ARBA" id="ARBA00022837"/>
    </source>
</evidence>
<dbReference type="PROSITE" id="PS00018">
    <property type="entry name" value="EF_HAND_1"/>
    <property type="match status" value="2"/>
</dbReference>
<dbReference type="GO" id="GO:0005509">
    <property type="term" value="F:calcium ion binding"/>
    <property type="evidence" value="ECO:0007669"/>
    <property type="project" value="InterPro"/>
</dbReference>
<dbReference type="GO" id="GO:0005634">
    <property type="term" value="C:nucleus"/>
    <property type="evidence" value="ECO:0000318"/>
    <property type="project" value="GO_Central"/>
</dbReference>
<dbReference type="SMART" id="SM00220">
    <property type="entry name" value="S_TKc"/>
    <property type="match status" value="1"/>
</dbReference>
<proteinExistence type="predicted"/>
<dbReference type="AlphaFoldDB" id="A0A1Y1HMQ2"/>
<dbReference type="EMBL" id="DF236962">
    <property type="protein sequence ID" value="GAQ78469.1"/>
    <property type="molecule type" value="Genomic_DNA"/>
</dbReference>
<dbReference type="FunFam" id="1.10.238.10:FF:000001">
    <property type="entry name" value="Calmodulin 1"/>
    <property type="match status" value="1"/>
</dbReference>
<feature type="domain" description="EF-hand" evidence="9">
    <location>
        <begin position="483"/>
        <end position="518"/>
    </location>
</feature>
<evidence type="ECO:0000256" key="7">
    <source>
        <dbReference type="PROSITE-ProRule" id="PRU10141"/>
    </source>
</evidence>
<dbReference type="Pfam" id="PF13499">
    <property type="entry name" value="EF-hand_7"/>
    <property type="match status" value="2"/>
</dbReference>
<feature type="domain" description="Protein kinase" evidence="8">
    <location>
        <begin position="73"/>
        <end position="331"/>
    </location>
</feature>
<feature type="binding site" evidence="7">
    <location>
        <position position="107"/>
    </location>
    <ligand>
        <name>ATP</name>
        <dbReference type="ChEBI" id="CHEBI:30616"/>
    </ligand>
</feature>
<feature type="domain" description="EF-hand" evidence="9">
    <location>
        <begin position="415"/>
        <end position="450"/>
    </location>
</feature>
<dbReference type="OrthoDB" id="40902at2759"/>
<dbReference type="GO" id="GO:0005516">
    <property type="term" value="F:calmodulin binding"/>
    <property type="evidence" value="ECO:0000318"/>
    <property type="project" value="GO_Central"/>
</dbReference>
<keyword evidence="2" id="KW-0808">Transferase</keyword>
<dbReference type="InterPro" id="IPR000719">
    <property type="entry name" value="Prot_kinase_dom"/>
</dbReference>
<dbReference type="Gene3D" id="3.30.200.20">
    <property type="entry name" value="Phosphorylase Kinase, domain 1"/>
    <property type="match status" value="1"/>
</dbReference>
<dbReference type="Gene3D" id="1.10.510.10">
    <property type="entry name" value="Transferase(Phosphotransferase) domain 1"/>
    <property type="match status" value="1"/>
</dbReference>
<keyword evidence="5" id="KW-0106">Calcium</keyword>
<evidence type="ECO:0000259" key="9">
    <source>
        <dbReference type="PROSITE" id="PS50222"/>
    </source>
</evidence>
<gene>
    <name evidence="10" type="ORF">KFL_000130520</name>
</gene>
<dbReference type="CDD" id="cd05117">
    <property type="entry name" value="STKc_CAMK"/>
    <property type="match status" value="1"/>
</dbReference>
<reference evidence="10 11" key="1">
    <citation type="journal article" date="2014" name="Nat. Commun.">
        <title>Klebsormidium flaccidum genome reveals primary factors for plant terrestrial adaptation.</title>
        <authorList>
            <person name="Hori K."/>
            <person name="Maruyama F."/>
            <person name="Fujisawa T."/>
            <person name="Togashi T."/>
            <person name="Yamamoto N."/>
            <person name="Seo M."/>
            <person name="Sato S."/>
            <person name="Yamada T."/>
            <person name="Mori H."/>
            <person name="Tajima N."/>
            <person name="Moriyama T."/>
            <person name="Ikeuchi M."/>
            <person name="Watanabe M."/>
            <person name="Wada H."/>
            <person name="Kobayashi K."/>
            <person name="Saito M."/>
            <person name="Masuda T."/>
            <person name="Sasaki-Sekimoto Y."/>
            <person name="Mashiguchi K."/>
            <person name="Awai K."/>
            <person name="Shimojima M."/>
            <person name="Masuda S."/>
            <person name="Iwai M."/>
            <person name="Nobusawa T."/>
            <person name="Narise T."/>
            <person name="Kondo S."/>
            <person name="Saito H."/>
            <person name="Sato R."/>
            <person name="Murakawa M."/>
            <person name="Ihara Y."/>
            <person name="Oshima-Yamada Y."/>
            <person name="Ohtaka K."/>
            <person name="Satoh M."/>
            <person name="Sonobe K."/>
            <person name="Ishii M."/>
            <person name="Ohtani R."/>
            <person name="Kanamori-Sato M."/>
            <person name="Honoki R."/>
            <person name="Miyazaki D."/>
            <person name="Mochizuki H."/>
            <person name="Umetsu J."/>
            <person name="Higashi K."/>
            <person name="Shibata D."/>
            <person name="Kamiya Y."/>
            <person name="Sato N."/>
            <person name="Nakamura Y."/>
            <person name="Tabata S."/>
            <person name="Ida S."/>
            <person name="Kurokawa K."/>
            <person name="Ohta H."/>
        </authorList>
    </citation>
    <scope>NUCLEOTIDE SEQUENCE [LARGE SCALE GENOMIC DNA]</scope>
    <source>
        <strain evidence="10 11">NIES-2285</strain>
    </source>
</reference>
<dbReference type="GO" id="GO:0005737">
    <property type="term" value="C:cytoplasm"/>
    <property type="evidence" value="ECO:0000318"/>
    <property type="project" value="GO_Central"/>
</dbReference>
<name>A0A1Y1HMQ2_KLENI</name>
<dbReference type="PROSITE" id="PS50011">
    <property type="entry name" value="PROTEIN_KINASE_DOM"/>
    <property type="match status" value="1"/>
</dbReference>
<dbReference type="CDD" id="cd00051">
    <property type="entry name" value="EFh"/>
    <property type="match status" value="1"/>
</dbReference>